<protein>
    <submittedName>
        <fullName evidence="1">Uncharacterized protein</fullName>
    </submittedName>
</protein>
<sequence>YTSAFELNLCFYFRHPCKLCATYEACHLRGKIMHFEHTPHRTDFRKRTPIHKNKYHAQVAVVGLWQWVFAVHRLQKVILAFV</sequence>
<accession>A0A147BCC4</accession>
<feature type="non-terminal residue" evidence="1">
    <location>
        <position position="1"/>
    </location>
</feature>
<proteinExistence type="predicted"/>
<dbReference type="AlphaFoldDB" id="A0A147BCC4"/>
<dbReference type="EMBL" id="GEGO01007409">
    <property type="protein sequence ID" value="JAR87995.1"/>
    <property type="molecule type" value="Transcribed_RNA"/>
</dbReference>
<reference evidence="1" key="1">
    <citation type="journal article" date="2018" name="PLoS Negl. Trop. Dis.">
        <title>Sialome diversity of ticks revealed by RNAseq of single tick salivary glands.</title>
        <authorList>
            <person name="Perner J."/>
            <person name="Kropackova S."/>
            <person name="Kopacek P."/>
            <person name="Ribeiro J.M."/>
        </authorList>
    </citation>
    <scope>NUCLEOTIDE SEQUENCE</scope>
    <source>
        <strain evidence="1">Siblings of single egg batch collected in Ceske Budejovice</strain>
        <tissue evidence="1">Salivary glands</tissue>
    </source>
</reference>
<name>A0A147BCC4_IXORI</name>
<evidence type="ECO:0000313" key="1">
    <source>
        <dbReference type="EMBL" id="JAR87995.1"/>
    </source>
</evidence>
<organism evidence="1">
    <name type="scientific">Ixodes ricinus</name>
    <name type="common">Common tick</name>
    <name type="synonym">Acarus ricinus</name>
    <dbReference type="NCBI Taxonomy" id="34613"/>
    <lineage>
        <taxon>Eukaryota</taxon>
        <taxon>Metazoa</taxon>
        <taxon>Ecdysozoa</taxon>
        <taxon>Arthropoda</taxon>
        <taxon>Chelicerata</taxon>
        <taxon>Arachnida</taxon>
        <taxon>Acari</taxon>
        <taxon>Parasitiformes</taxon>
        <taxon>Ixodida</taxon>
        <taxon>Ixodoidea</taxon>
        <taxon>Ixodidae</taxon>
        <taxon>Ixodinae</taxon>
        <taxon>Ixodes</taxon>
    </lineage>
</organism>